<dbReference type="EMBL" id="JARBJD010000082">
    <property type="protein sequence ID" value="KAK2954157.1"/>
    <property type="molecule type" value="Genomic_DNA"/>
</dbReference>
<gene>
    <name evidence="2" type="ORF">BLNAU_10974</name>
</gene>
<name>A0ABQ9XP13_9EUKA</name>
<evidence type="ECO:0000256" key="1">
    <source>
        <dbReference type="SAM" id="MobiDB-lite"/>
    </source>
</evidence>
<evidence type="ECO:0000313" key="3">
    <source>
        <dbReference type="Proteomes" id="UP001281761"/>
    </source>
</evidence>
<feature type="compositionally biased region" description="Basic and acidic residues" evidence="1">
    <location>
        <begin position="322"/>
        <end position="331"/>
    </location>
</feature>
<feature type="compositionally biased region" description="Basic and acidic residues" evidence="1">
    <location>
        <begin position="257"/>
        <end position="304"/>
    </location>
</feature>
<dbReference type="Proteomes" id="UP001281761">
    <property type="component" value="Unassembled WGS sequence"/>
</dbReference>
<reference evidence="2 3" key="1">
    <citation type="journal article" date="2022" name="bioRxiv">
        <title>Genomics of Preaxostyla Flagellates Illuminates Evolutionary Transitions and the Path Towards Mitochondrial Loss.</title>
        <authorList>
            <person name="Novak L.V.F."/>
            <person name="Treitli S.C."/>
            <person name="Pyrih J."/>
            <person name="Halakuc P."/>
            <person name="Pipaliya S.V."/>
            <person name="Vacek V."/>
            <person name="Brzon O."/>
            <person name="Soukal P."/>
            <person name="Eme L."/>
            <person name="Dacks J.B."/>
            <person name="Karnkowska A."/>
            <person name="Elias M."/>
            <person name="Hampl V."/>
        </authorList>
    </citation>
    <scope>NUCLEOTIDE SEQUENCE [LARGE SCALE GENOMIC DNA]</scope>
    <source>
        <strain evidence="2">NAU3</strain>
        <tissue evidence="2">Gut</tissue>
    </source>
</reference>
<evidence type="ECO:0000313" key="2">
    <source>
        <dbReference type="EMBL" id="KAK2954157.1"/>
    </source>
</evidence>
<organism evidence="2 3">
    <name type="scientific">Blattamonas nauphoetae</name>
    <dbReference type="NCBI Taxonomy" id="2049346"/>
    <lineage>
        <taxon>Eukaryota</taxon>
        <taxon>Metamonada</taxon>
        <taxon>Preaxostyla</taxon>
        <taxon>Oxymonadida</taxon>
        <taxon>Blattamonas</taxon>
    </lineage>
</organism>
<feature type="region of interest" description="Disordered" evidence="1">
    <location>
        <begin position="359"/>
        <end position="384"/>
    </location>
</feature>
<protein>
    <submittedName>
        <fullName evidence="2">Uncharacterized protein</fullName>
    </submittedName>
</protein>
<accession>A0ABQ9XP13</accession>
<keyword evidence="3" id="KW-1185">Reference proteome</keyword>
<feature type="region of interest" description="Disordered" evidence="1">
    <location>
        <begin position="240"/>
        <end position="332"/>
    </location>
</feature>
<feature type="compositionally biased region" description="Basic and acidic residues" evidence="1">
    <location>
        <begin position="359"/>
        <end position="376"/>
    </location>
</feature>
<proteinExistence type="predicted"/>
<sequence length="540" mass="60898">MPLCTRFPRSTPLCTRFPRSTPLCTRFPRSASLHSLPSLHASLHSLPSLHASLHSLPSLHASLHSLPLLHATLHSLSSLHASLHSRPRFTPLCTPLPSLHASLHSLSSLHASLHLPYLPQPKHTHYGRASSFQIAHPNVPNPPVISNSSFCKFIPSDHLHTTQHLHPRNIDRTATKLHYLEIIVRTESVFPLPFNNKANPLSQLTISNEILGGMGNQISLFTNCLSTLHIFTTHSTAIKHGEEEEALPPPPKVGRKTQKDECTKIGQCRKKDKEDKEEEVEKRKTVEVQDRSETLEPPEAHQPHLEAGTISEPLSDIQEESQNEKIPRDWDSYGDTIAETNKAQEEKEKTLVKEAKTELKEENDQLTRNEDTKETTIDSDTQPYHPLNNLSNLLPAILPRTEAEQDIIIDCVEWSLARFDCHSVTTVQTVNRHSLARLISFTRHSLLELPEVKGMGMADELEWLCRVEFIFDLCEAVSKAKDESGTLEADLVDIKPQHTQTRLDAEQLRQDEWEIVVKSILHTHTFPTSEAPNWKCASFS</sequence>
<comment type="caution">
    <text evidence="2">The sequence shown here is derived from an EMBL/GenBank/DDBJ whole genome shotgun (WGS) entry which is preliminary data.</text>
</comment>